<dbReference type="OrthoDB" id="10483611at2759"/>
<dbReference type="InterPro" id="IPR008974">
    <property type="entry name" value="TRAF-like"/>
</dbReference>
<sequence length="105" mass="12005">MKRLIKGYAKEKRLRTPVIETEWELDVYPNGHDADGYIACDLRLLSQISIAATSTISIVGADGFSHFSVERINQKFPVNSFSGIEYFVKRNEIFANKIFYLPKDT</sequence>
<dbReference type="Gene3D" id="2.60.210.10">
    <property type="entry name" value="Apoptosis, Tumor Necrosis Factor Receptor Associated Protein 2, Chain A"/>
    <property type="match status" value="1"/>
</dbReference>
<dbReference type="SUPFAM" id="SSF49599">
    <property type="entry name" value="TRAF domain-like"/>
    <property type="match status" value="1"/>
</dbReference>
<name>A0A4Y2L995_ARAVE</name>
<organism evidence="1 2">
    <name type="scientific">Araneus ventricosus</name>
    <name type="common">Orbweaver spider</name>
    <name type="synonym">Epeira ventricosa</name>
    <dbReference type="NCBI Taxonomy" id="182803"/>
    <lineage>
        <taxon>Eukaryota</taxon>
        <taxon>Metazoa</taxon>
        <taxon>Ecdysozoa</taxon>
        <taxon>Arthropoda</taxon>
        <taxon>Chelicerata</taxon>
        <taxon>Arachnida</taxon>
        <taxon>Araneae</taxon>
        <taxon>Araneomorphae</taxon>
        <taxon>Entelegynae</taxon>
        <taxon>Araneoidea</taxon>
        <taxon>Araneidae</taxon>
        <taxon>Araneus</taxon>
    </lineage>
</organism>
<dbReference type="Proteomes" id="UP000499080">
    <property type="component" value="Unassembled WGS sequence"/>
</dbReference>
<reference evidence="1 2" key="1">
    <citation type="journal article" date="2019" name="Sci. Rep.">
        <title>Orb-weaving spider Araneus ventricosus genome elucidates the spidroin gene catalogue.</title>
        <authorList>
            <person name="Kono N."/>
            <person name="Nakamura H."/>
            <person name="Ohtoshi R."/>
            <person name="Moran D.A.P."/>
            <person name="Shinohara A."/>
            <person name="Yoshida Y."/>
            <person name="Fujiwara M."/>
            <person name="Mori M."/>
            <person name="Tomita M."/>
            <person name="Arakawa K."/>
        </authorList>
    </citation>
    <scope>NUCLEOTIDE SEQUENCE [LARGE SCALE GENOMIC DNA]</scope>
</reference>
<evidence type="ECO:0000313" key="2">
    <source>
        <dbReference type="Proteomes" id="UP000499080"/>
    </source>
</evidence>
<evidence type="ECO:0000313" key="1">
    <source>
        <dbReference type="EMBL" id="GBN11092.1"/>
    </source>
</evidence>
<keyword evidence="2" id="KW-1185">Reference proteome</keyword>
<gene>
    <name evidence="1" type="ORF">AVEN_2004_1</name>
</gene>
<dbReference type="EMBL" id="BGPR01005537">
    <property type="protein sequence ID" value="GBN11092.1"/>
    <property type="molecule type" value="Genomic_DNA"/>
</dbReference>
<accession>A0A4Y2L995</accession>
<dbReference type="AlphaFoldDB" id="A0A4Y2L995"/>
<proteinExistence type="predicted"/>
<protein>
    <submittedName>
        <fullName evidence="1">Uncharacterized protein</fullName>
    </submittedName>
</protein>
<comment type="caution">
    <text evidence="1">The sequence shown here is derived from an EMBL/GenBank/DDBJ whole genome shotgun (WGS) entry which is preliminary data.</text>
</comment>